<comment type="caution">
    <text evidence="3">The sequence shown here is derived from an EMBL/GenBank/DDBJ whole genome shotgun (WGS) entry which is preliminary data.</text>
</comment>
<evidence type="ECO:0008006" key="5">
    <source>
        <dbReference type="Google" id="ProtNLM"/>
    </source>
</evidence>
<evidence type="ECO:0000256" key="2">
    <source>
        <dbReference type="SAM" id="SignalP"/>
    </source>
</evidence>
<name>A0AA39ZXK7_9PEZI</name>
<feature type="compositionally biased region" description="Basic and acidic residues" evidence="1">
    <location>
        <begin position="78"/>
        <end position="115"/>
    </location>
</feature>
<evidence type="ECO:0000256" key="1">
    <source>
        <dbReference type="SAM" id="MobiDB-lite"/>
    </source>
</evidence>
<gene>
    <name evidence="3" type="ORF">B0H67DRAFT_384119</name>
</gene>
<evidence type="ECO:0000313" key="3">
    <source>
        <dbReference type="EMBL" id="KAK0705445.1"/>
    </source>
</evidence>
<keyword evidence="4" id="KW-1185">Reference proteome</keyword>
<dbReference type="Proteomes" id="UP001172102">
    <property type="component" value="Unassembled WGS sequence"/>
</dbReference>
<feature type="signal peptide" evidence="2">
    <location>
        <begin position="1"/>
        <end position="25"/>
    </location>
</feature>
<accession>A0AA39ZXK7</accession>
<evidence type="ECO:0000313" key="4">
    <source>
        <dbReference type="Proteomes" id="UP001172102"/>
    </source>
</evidence>
<sequence length="138" mass="14983">MGMPMQQRTAAIMCFSMWIADRLCGVQHSFQEMRSSSYQAWLPGSAPQSTTAHVSTAGRWVNGWAIGVVIPSFAGIGDEERTNHDRASPLKRGGDSSEHRNTGRFQPLERPEDGHYGGGSQSRDGCLAVEGSKGTPPY</sequence>
<organism evidence="3 4">
    <name type="scientific">Lasiosphaeris hirsuta</name>
    <dbReference type="NCBI Taxonomy" id="260670"/>
    <lineage>
        <taxon>Eukaryota</taxon>
        <taxon>Fungi</taxon>
        <taxon>Dikarya</taxon>
        <taxon>Ascomycota</taxon>
        <taxon>Pezizomycotina</taxon>
        <taxon>Sordariomycetes</taxon>
        <taxon>Sordariomycetidae</taxon>
        <taxon>Sordariales</taxon>
        <taxon>Lasiosphaeriaceae</taxon>
        <taxon>Lasiosphaeris</taxon>
    </lineage>
</organism>
<feature type="chain" id="PRO_5041273308" description="Secreted protein" evidence="2">
    <location>
        <begin position="26"/>
        <end position="138"/>
    </location>
</feature>
<feature type="region of interest" description="Disordered" evidence="1">
    <location>
        <begin position="75"/>
        <end position="138"/>
    </location>
</feature>
<protein>
    <recommendedName>
        <fullName evidence="5">Secreted protein</fullName>
    </recommendedName>
</protein>
<dbReference type="AlphaFoldDB" id="A0AA39ZXK7"/>
<keyword evidence="2" id="KW-0732">Signal</keyword>
<reference evidence="3" key="1">
    <citation type="submission" date="2023-06" db="EMBL/GenBank/DDBJ databases">
        <title>Genome-scale phylogeny and comparative genomics of the fungal order Sordariales.</title>
        <authorList>
            <consortium name="Lawrence Berkeley National Laboratory"/>
            <person name="Hensen N."/>
            <person name="Bonometti L."/>
            <person name="Westerberg I."/>
            <person name="Brannstrom I.O."/>
            <person name="Guillou S."/>
            <person name="Cros-Aarteil S."/>
            <person name="Calhoun S."/>
            <person name="Haridas S."/>
            <person name="Kuo A."/>
            <person name="Mondo S."/>
            <person name="Pangilinan J."/>
            <person name="Riley R."/>
            <person name="Labutti K."/>
            <person name="Andreopoulos B."/>
            <person name="Lipzen A."/>
            <person name="Chen C."/>
            <person name="Yanf M."/>
            <person name="Daum C."/>
            <person name="Ng V."/>
            <person name="Clum A."/>
            <person name="Steindorff A."/>
            <person name="Ohm R."/>
            <person name="Martin F."/>
            <person name="Silar P."/>
            <person name="Natvig D."/>
            <person name="Lalanne C."/>
            <person name="Gautier V."/>
            <person name="Ament-Velasquez S.L."/>
            <person name="Kruys A."/>
            <person name="Hutchinson M.I."/>
            <person name="Powell A.J."/>
            <person name="Barry K."/>
            <person name="Miller A.N."/>
            <person name="Grigoriev I.V."/>
            <person name="Debuchy R."/>
            <person name="Gladieux P."/>
            <person name="Thoren M.H."/>
            <person name="Johannesson H."/>
        </authorList>
    </citation>
    <scope>NUCLEOTIDE SEQUENCE</scope>
    <source>
        <strain evidence="3">SMH4607-1</strain>
    </source>
</reference>
<dbReference type="EMBL" id="JAUKUA010000007">
    <property type="protein sequence ID" value="KAK0705445.1"/>
    <property type="molecule type" value="Genomic_DNA"/>
</dbReference>
<proteinExistence type="predicted"/>